<keyword evidence="3" id="KW-1185">Reference proteome</keyword>
<sequence>MYVLLDGSVYMVAYRYGTYIGIRCAWFLHVLEFWPKARLASISVDVGVVSVSTLWTPTLSPASSDVDANFSDLHALQTRNSGSKPPQPLGSCPQRSERPSCHLLRGLIRPPAASRSLLDHRGRHPRPRIALELAQEPRGRPSWRLVGNFLGQPKESFTKPFDPFGVYLKGKYPTHSVHVCVKDGKS</sequence>
<evidence type="ECO:0000313" key="2">
    <source>
        <dbReference type="EMBL" id="MQM12014.1"/>
    </source>
</evidence>
<evidence type="ECO:0000256" key="1">
    <source>
        <dbReference type="SAM" id="MobiDB-lite"/>
    </source>
</evidence>
<reference evidence="2" key="1">
    <citation type="submission" date="2017-07" db="EMBL/GenBank/DDBJ databases">
        <title>Taro Niue Genome Assembly and Annotation.</title>
        <authorList>
            <person name="Atibalentja N."/>
            <person name="Keating K."/>
            <person name="Fields C.J."/>
        </authorList>
    </citation>
    <scope>NUCLEOTIDE SEQUENCE</scope>
    <source>
        <strain evidence="2">Niue_2</strain>
        <tissue evidence="2">Leaf</tissue>
    </source>
</reference>
<proteinExistence type="predicted"/>
<dbReference type="EMBL" id="NMUH01005170">
    <property type="protein sequence ID" value="MQM12014.1"/>
    <property type="molecule type" value="Genomic_DNA"/>
</dbReference>
<comment type="caution">
    <text evidence="2">The sequence shown here is derived from an EMBL/GenBank/DDBJ whole genome shotgun (WGS) entry which is preliminary data.</text>
</comment>
<protein>
    <submittedName>
        <fullName evidence="2">Uncharacterized protein</fullName>
    </submittedName>
</protein>
<gene>
    <name evidence="2" type="ORF">Taro_044928</name>
</gene>
<dbReference type="AlphaFoldDB" id="A0A843X404"/>
<name>A0A843X404_COLES</name>
<dbReference type="Proteomes" id="UP000652761">
    <property type="component" value="Unassembled WGS sequence"/>
</dbReference>
<feature type="region of interest" description="Disordered" evidence="1">
    <location>
        <begin position="77"/>
        <end position="97"/>
    </location>
</feature>
<evidence type="ECO:0000313" key="3">
    <source>
        <dbReference type="Proteomes" id="UP000652761"/>
    </source>
</evidence>
<organism evidence="2 3">
    <name type="scientific">Colocasia esculenta</name>
    <name type="common">Wild taro</name>
    <name type="synonym">Arum esculentum</name>
    <dbReference type="NCBI Taxonomy" id="4460"/>
    <lineage>
        <taxon>Eukaryota</taxon>
        <taxon>Viridiplantae</taxon>
        <taxon>Streptophyta</taxon>
        <taxon>Embryophyta</taxon>
        <taxon>Tracheophyta</taxon>
        <taxon>Spermatophyta</taxon>
        <taxon>Magnoliopsida</taxon>
        <taxon>Liliopsida</taxon>
        <taxon>Araceae</taxon>
        <taxon>Aroideae</taxon>
        <taxon>Colocasieae</taxon>
        <taxon>Colocasia</taxon>
    </lineage>
</organism>
<accession>A0A843X404</accession>